<feature type="transmembrane region" description="Helical" evidence="9">
    <location>
        <begin position="243"/>
        <end position="263"/>
    </location>
</feature>
<dbReference type="GO" id="GO:0005283">
    <property type="term" value="F:amino acid:sodium symporter activity"/>
    <property type="evidence" value="ECO:0007669"/>
    <property type="project" value="InterPro"/>
</dbReference>
<feature type="transmembrane region" description="Helical" evidence="9">
    <location>
        <begin position="377"/>
        <end position="405"/>
    </location>
</feature>
<keyword evidence="8 9" id="KW-0472">Membrane</keyword>
<comment type="subcellular location">
    <subcellularLocation>
        <location evidence="1 9">Cell membrane</location>
        <topology evidence="1 9">Multi-pass membrane protein</topology>
    </subcellularLocation>
</comment>
<accession>A5KM31</accession>
<gene>
    <name evidence="10" type="primary">agcS</name>
    <name evidence="10" type="ORF">RUMTOR_01287</name>
</gene>
<evidence type="ECO:0000256" key="8">
    <source>
        <dbReference type="ARBA" id="ARBA00023136"/>
    </source>
</evidence>
<dbReference type="PaxDb" id="411460-RUMTOR_01287"/>
<keyword evidence="3 9" id="KW-0813">Transport</keyword>
<keyword evidence="5 9" id="KW-0812">Transmembrane</keyword>
<reference evidence="10 11" key="1">
    <citation type="submission" date="2007-03" db="EMBL/GenBank/DDBJ databases">
        <authorList>
            <person name="Fulton L."/>
            <person name="Clifton S."/>
            <person name="Fulton B."/>
            <person name="Xu J."/>
            <person name="Minx P."/>
            <person name="Pepin K.H."/>
            <person name="Johnson M."/>
            <person name="Thiruvilangam P."/>
            <person name="Bhonagiri V."/>
            <person name="Nash W.E."/>
            <person name="Mardis E.R."/>
            <person name="Wilson R.K."/>
        </authorList>
    </citation>
    <scope>NUCLEOTIDE SEQUENCE [LARGE SCALE GENOMIC DNA]</scope>
    <source>
        <strain evidence="10 11">ATCC 27756</strain>
    </source>
</reference>
<feature type="transmembrane region" description="Helical" evidence="9">
    <location>
        <begin position="450"/>
        <end position="470"/>
    </location>
</feature>
<dbReference type="HOGENOM" id="CLU_024867_1_0_9"/>
<evidence type="ECO:0000256" key="2">
    <source>
        <dbReference type="ARBA" id="ARBA00009261"/>
    </source>
</evidence>
<feature type="transmembrane region" description="Helical" evidence="9">
    <location>
        <begin position="426"/>
        <end position="444"/>
    </location>
</feature>
<dbReference type="PANTHER" id="PTHR30330:SF3">
    <property type="entry name" value="TRANSCRIPTIONAL REGULATOR, LRP FAMILY"/>
    <property type="match status" value="1"/>
</dbReference>
<keyword evidence="6 9" id="KW-0769">Symport</keyword>
<evidence type="ECO:0000313" key="10">
    <source>
        <dbReference type="EMBL" id="EDK24556.1"/>
    </source>
</evidence>
<evidence type="ECO:0000256" key="5">
    <source>
        <dbReference type="ARBA" id="ARBA00022692"/>
    </source>
</evidence>
<dbReference type="PANTHER" id="PTHR30330">
    <property type="entry name" value="AGSS FAMILY TRANSPORTER, SODIUM-ALANINE"/>
    <property type="match status" value="1"/>
</dbReference>
<dbReference type="FunFam" id="1.20.1740.10:FF:000004">
    <property type="entry name" value="Sodium:alanine symporter family protein"/>
    <property type="match status" value="1"/>
</dbReference>
<comment type="caution">
    <text evidence="10">The sequence shown here is derived from an EMBL/GenBank/DDBJ whole genome shotgun (WGS) entry which is preliminary data.</text>
</comment>
<feature type="transmembrane region" description="Helical" evidence="9">
    <location>
        <begin position="48"/>
        <end position="66"/>
    </location>
</feature>
<evidence type="ECO:0000256" key="4">
    <source>
        <dbReference type="ARBA" id="ARBA00022475"/>
    </source>
</evidence>
<sequence>MPAVSGRYIVCPFCNSKKCKKECKSKKEGGISMYDKIYEIIQSADDFVWGWGMIALLLGTHLFLTVRTGFIQRKTITKGIRLSVAKEEGADGEVSQFGALATALASTIGTGNIIGVGTAIALGGPGAVFWCWITGIFGIATKYAESLIAVKYRVKTEDGRMQGGAMYALERGLNMRWLGLAFAFLAGFASFGIGCATQVNAIAEVCSKNLGIDPFVVGVVVAGMTAVVIFGGIKSIAKVCEKLVPFMAAFYVIGCVVILFINYDYIIPAVTTICRLAFTKGAAAGGLVGGGIRYAIQYGVARGLFSNESGLGSAPIAAAAAKTKNPVRQALVSSTGTFWDTVVVCLMTGLVLVTTIMKNPAINIDEAVNGGELTTMAFGQIPFFGSLILVVGIISFAYSTILGWAYYGERCVEYFAGKAGLLPYRLLYVAVLLVAPVLALDLVWKVADILNALMAIPNLTAVLLLSPVIVKETKKYIKNLDAVDHTPIPVVKTGRGKRR</sequence>
<dbReference type="Proteomes" id="UP000003577">
    <property type="component" value="Unassembled WGS sequence"/>
</dbReference>
<evidence type="ECO:0000256" key="6">
    <source>
        <dbReference type="ARBA" id="ARBA00022847"/>
    </source>
</evidence>
<dbReference type="AlphaFoldDB" id="A5KM31"/>
<protein>
    <submittedName>
        <fullName evidence="10">Amino acid carrier protein</fullName>
    </submittedName>
</protein>
<proteinExistence type="inferred from homology"/>
<evidence type="ECO:0000256" key="7">
    <source>
        <dbReference type="ARBA" id="ARBA00022989"/>
    </source>
</evidence>
<organism evidence="10 11">
    <name type="scientific">[Ruminococcus] torques ATCC 27756</name>
    <dbReference type="NCBI Taxonomy" id="411460"/>
    <lineage>
        <taxon>Bacteria</taxon>
        <taxon>Bacillati</taxon>
        <taxon>Bacillota</taxon>
        <taxon>Clostridia</taxon>
        <taxon>Lachnospirales</taxon>
        <taxon>Lachnospiraceae</taxon>
        <taxon>Mediterraneibacter</taxon>
    </lineage>
</organism>
<comment type="similarity">
    <text evidence="2 9">Belongs to the alanine or glycine:cation symporter (AGCS) (TC 2.A.25) family.</text>
</comment>
<feature type="transmembrane region" description="Helical" evidence="9">
    <location>
        <begin position="177"/>
        <end position="203"/>
    </location>
</feature>
<keyword evidence="4 9" id="KW-1003">Cell membrane</keyword>
<dbReference type="InterPro" id="IPR001463">
    <property type="entry name" value="Na/Ala_symport"/>
</dbReference>
<evidence type="ECO:0000256" key="1">
    <source>
        <dbReference type="ARBA" id="ARBA00004651"/>
    </source>
</evidence>
<feature type="transmembrane region" description="Helical" evidence="9">
    <location>
        <begin position="338"/>
        <end position="357"/>
    </location>
</feature>
<dbReference type="Gene3D" id="1.20.1740.10">
    <property type="entry name" value="Amino acid/polyamine transporter I"/>
    <property type="match status" value="1"/>
</dbReference>
<evidence type="ECO:0000256" key="3">
    <source>
        <dbReference type="ARBA" id="ARBA00022448"/>
    </source>
</evidence>
<feature type="transmembrane region" description="Helical" evidence="9">
    <location>
        <begin position="215"/>
        <end position="236"/>
    </location>
</feature>
<evidence type="ECO:0000256" key="9">
    <source>
        <dbReference type="RuleBase" id="RU363064"/>
    </source>
</evidence>
<name>A5KM31_9FIRM</name>
<feature type="transmembrane region" description="Helical" evidence="9">
    <location>
        <begin position="275"/>
        <end position="296"/>
    </location>
</feature>
<keyword evidence="7 9" id="KW-1133">Transmembrane helix</keyword>
<dbReference type="EMBL" id="AAVP02000004">
    <property type="protein sequence ID" value="EDK24556.1"/>
    <property type="molecule type" value="Genomic_DNA"/>
</dbReference>
<dbReference type="GO" id="GO:0005886">
    <property type="term" value="C:plasma membrane"/>
    <property type="evidence" value="ECO:0007669"/>
    <property type="project" value="UniProtKB-SubCell"/>
</dbReference>
<reference evidence="10 11" key="2">
    <citation type="submission" date="2007-04" db="EMBL/GenBank/DDBJ databases">
        <title>Draft genome sequence of Ruminococcus torques (ATCC 27756).</title>
        <authorList>
            <person name="Sudarsanam P."/>
            <person name="Ley R."/>
            <person name="Guruge J."/>
            <person name="Turnbaugh P.J."/>
            <person name="Mahowald M."/>
            <person name="Liep D."/>
            <person name="Gordon J."/>
        </authorList>
    </citation>
    <scope>NUCLEOTIDE SEQUENCE [LARGE SCALE GENOMIC DNA]</scope>
    <source>
        <strain evidence="10 11">ATCC 27756</strain>
    </source>
</reference>
<dbReference type="PRINTS" id="PR00175">
    <property type="entry name" value="NAALASMPORT"/>
</dbReference>
<dbReference type="NCBIfam" id="TIGR00835">
    <property type="entry name" value="agcS"/>
    <property type="match status" value="1"/>
</dbReference>
<dbReference type="Pfam" id="PF01235">
    <property type="entry name" value="Na_Ala_symp"/>
    <property type="match status" value="1"/>
</dbReference>
<evidence type="ECO:0000313" key="11">
    <source>
        <dbReference type="Proteomes" id="UP000003577"/>
    </source>
</evidence>